<dbReference type="GeneID" id="105359187"/>
<name>A0AAJ6YBK5_9HYME</name>
<feature type="chain" id="PRO_5042579746" evidence="1">
    <location>
        <begin position="21"/>
        <end position="188"/>
    </location>
</feature>
<accession>A0AAJ6YBK5</accession>
<evidence type="ECO:0000313" key="2">
    <source>
        <dbReference type="Proteomes" id="UP000695007"/>
    </source>
</evidence>
<keyword evidence="1" id="KW-0732">Signal</keyword>
<protein>
    <submittedName>
        <fullName evidence="3">Uncharacterized protein LOC105359187</fullName>
    </submittedName>
</protein>
<feature type="signal peptide" evidence="1">
    <location>
        <begin position="1"/>
        <end position="20"/>
    </location>
</feature>
<dbReference type="KEGG" id="csol:105359187"/>
<dbReference type="AlphaFoldDB" id="A0AAJ6YBK5"/>
<dbReference type="RefSeq" id="XP_011494006.1">
    <property type="nucleotide sequence ID" value="XM_011495704.1"/>
</dbReference>
<keyword evidence="2" id="KW-1185">Reference proteome</keyword>
<evidence type="ECO:0000313" key="3">
    <source>
        <dbReference type="RefSeq" id="XP_011494006.1"/>
    </source>
</evidence>
<proteinExistence type="predicted"/>
<dbReference type="Proteomes" id="UP000695007">
    <property type="component" value="Unplaced"/>
</dbReference>
<evidence type="ECO:0000256" key="1">
    <source>
        <dbReference type="SAM" id="SignalP"/>
    </source>
</evidence>
<sequence length="188" mass="21358">MFIVKLLGLLLSAAAIGTDASPLARIHVKFVQPPHIQEHGITTDGERIIAQQSYISVGRRNPPINYISATPFSNIQYYPQLVSNPYYLPRRTVYIPIGQNGINYGIQDYAHQTPDYSNGLDYPDPLLLRGEAATLAVKYIYGRGELFFHEIPHVRAILRNQEERRRNGLNGNVLSSLRPESPWYRKNL</sequence>
<reference evidence="3" key="1">
    <citation type="submission" date="2025-08" db="UniProtKB">
        <authorList>
            <consortium name="RefSeq"/>
        </authorList>
    </citation>
    <scope>IDENTIFICATION</scope>
</reference>
<gene>
    <name evidence="3" type="primary">LOC105359187</name>
</gene>
<organism evidence="2 3">
    <name type="scientific">Ceratosolen solmsi marchali</name>
    <dbReference type="NCBI Taxonomy" id="326594"/>
    <lineage>
        <taxon>Eukaryota</taxon>
        <taxon>Metazoa</taxon>
        <taxon>Ecdysozoa</taxon>
        <taxon>Arthropoda</taxon>
        <taxon>Hexapoda</taxon>
        <taxon>Insecta</taxon>
        <taxon>Pterygota</taxon>
        <taxon>Neoptera</taxon>
        <taxon>Endopterygota</taxon>
        <taxon>Hymenoptera</taxon>
        <taxon>Apocrita</taxon>
        <taxon>Proctotrupomorpha</taxon>
        <taxon>Chalcidoidea</taxon>
        <taxon>Agaonidae</taxon>
        <taxon>Agaoninae</taxon>
        <taxon>Ceratosolen</taxon>
    </lineage>
</organism>